<feature type="compositionally biased region" description="Pro residues" evidence="1">
    <location>
        <begin position="51"/>
        <end position="60"/>
    </location>
</feature>
<organism evidence="2 3">
    <name type="scientific">Albula glossodonta</name>
    <name type="common">roundjaw bonefish</name>
    <dbReference type="NCBI Taxonomy" id="121402"/>
    <lineage>
        <taxon>Eukaryota</taxon>
        <taxon>Metazoa</taxon>
        <taxon>Chordata</taxon>
        <taxon>Craniata</taxon>
        <taxon>Vertebrata</taxon>
        <taxon>Euteleostomi</taxon>
        <taxon>Actinopterygii</taxon>
        <taxon>Neopterygii</taxon>
        <taxon>Teleostei</taxon>
        <taxon>Albuliformes</taxon>
        <taxon>Albulidae</taxon>
        <taxon>Albula</taxon>
    </lineage>
</organism>
<keyword evidence="3" id="KW-1185">Reference proteome</keyword>
<evidence type="ECO:0000313" key="2">
    <source>
        <dbReference type="EMBL" id="KAG9346720.1"/>
    </source>
</evidence>
<gene>
    <name evidence="2" type="ORF">JZ751_007034</name>
</gene>
<protein>
    <submittedName>
        <fullName evidence="2">Uncharacterized protein</fullName>
    </submittedName>
</protein>
<proteinExistence type="predicted"/>
<dbReference type="Proteomes" id="UP000824540">
    <property type="component" value="Unassembled WGS sequence"/>
</dbReference>
<accession>A0A8T2P4I1</accession>
<comment type="caution">
    <text evidence="2">The sequence shown here is derived from an EMBL/GenBank/DDBJ whole genome shotgun (WGS) entry which is preliminary data.</text>
</comment>
<evidence type="ECO:0000256" key="1">
    <source>
        <dbReference type="SAM" id="MobiDB-lite"/>
    </source>
</evidence>
<evidence type="ECO:0000313" key="3">
    <source>
        <dbReference type="Proteomes" id="UP000824540"/>
    </source>
</evidence>
<dbReference type="AlphaFoldDB" id="A0A8T2P4I1"/>
<name>A0A8T2P4I1_9TELE</name>
<sequence length="142" mass="15006">MAFLPPPHGGTVFPKPANYAPDQDQDLRRDRGRKVVGAGVAVPVWTHCPLPKSPPNPNPHPAGFGFQDDKTGRGGKSNYPPSQQTQVFQTCFKREFSACMMQGEGGGGGGGQGSAVIGPGLKAQSLTCRHPSHDCLNTVKDI</sequence>
<reference evidence="2" key="1">
    <citation type="thesis" date="2021" institute="BYU ScholarsArchive" country="Provo, UT, USA">
        <title>Applications of and Algorithms for Genome Assembly and Genomic Analyses with an Emphasis on Marine Teleosts.</title>
        <authorList>
            <person name="Pickett B.D."/>
        </authorList>
    </citation>
    <scope>NUCLEOTIDE SEQUENCE</scope>
    <source>
        <strain evidence="2">HI-2016</strain>
    </source>
</reference>
<dbReference type="EMBL" id="JAFBMS010000015">
    <property type="protein sequence ID" value="KAG9346720.1"/>
    <property type="molecule type" value="Genomic_DNA"/>
</dbReference>
<feature type="region of interest" description="Disordered" evidence="1">
    <location>
        <begin position="1"/>
        <end position="34"/>
    </location>
</feature>
<feature type="region of interest" description="Disordered" evidence="1">
    <location>
        <begin position="49"/>
        <end position="84"/>
    </location>
</feature>